<proteinExistence type="predicted"/>
<evidence type="ECO:0000313" key="3">
    <source>
        <dbReference type="Proteomes" id="UP000255317"/>
    </source>
</evidence>
<dbReference type="OrthoDB" id="1143655at2"/>
<dbReference type="RefSeq" id="WP_115122129.1">
    <property type="nucleotide sequence ID" value="NZ_QRAO01000001.1"/>
</dbReference>
<organism evidence="2 3">
    <name type="scientific">Marinirhabdus gelatinilytica</name>
    <dbReference type="NCBI Taxonomy" id="1703343"/>
    <lineage>
        <taxon>Bacteria</taxon>
        <taxon>Pseudomonadati</taxon>
        <taxon>Bacteroidota</taxon>
        <taxon>Flavobacteriia</taxon>
        <taxon>Flavobacteriales</taxon>
        <taxon>Flavobacteriaceae</taxon>
    </lineage>
</organism>
<reference evidence="2 3" key="1">
    <citation type="submission" date="2018-07" db="EMBL/GenBank/DDBJ databases">
        <title>Genomic Encyclopedia of Type Strains, Phase IV (KMG-IV): sequencing the most valuable type-strain genomes for metagenomic binning, comparative biology and taxonomic classification.</title>
        <authorList>
            <person name="Goeker M."/>
        </authorList>
    </citation>
    <scope>NUCLEOTIDE SEQUENCE [LARGE SCALE GENOMIC DNA]</scope>
    <source>
        <strain evidence="2 3">DSM 101478</strain>
    </source>
</reference>
<evidence type="ECO:0000259" key="1">
    <source>
        <dbReference type="Pfam" id="PF01471"/>
    </source>
</evidence>
<dbReference type="InterPro" id="IPR036366">
    <property type="entry name" value="PGBDSf"/>
</dbReference>
<dbReference type="EMBL" id="QRAO01000001">
    <property type="protein sequence ID" value="RDK88423.1"/>
    <property type="molecule type" value="Genomic_DNA"/>
</dbReference>
<name>A0A370QJ86_9FLAO</name>
<dbReference type="InterPro" id="IPR002477">
    <property type="entry name" value="Peptidoglycan-bd-like"/>
</dbReference>
<dbReference type="AlphaFoldDB" id="A0A370QJ86"/>
<dbReference type="Proteomes" id="UP000255317">
    <property type="component" value="Unassembled WGS sequence"/>
</dbReference>
<dbReference type="Pfam" id="PF01471">
    <property type="entry name" value="PG_binding_1"/>
    <property type="match status" value="1"/>
</dbReference>
<dbReference type="InterPro" id="IPR036365">
    <property type="entry name" value="PGBD-like_sf"/>
</dbReference>
<dbReference type="Gene3D" id="1.10.101.10">
    <property type="entry name" value="PGBD-like superfamily/PGBD"/>
    <property type="match status" value="1"/>
</dbReference>
<keyword evidence="3" id="KW-1185">Reference proteome</keyword>
<gene>
    <name evidence="2" type="ORF">C8D94_101295</name>
</gene>
<feature type="domain" description="Peptidoglycan binding-like" evidence="1">
    <location>
        <begin position="150"/>
        <end position="203"/>
    </location>
</feature>
<accession>A0A370QJ86</accession>
<evidence type="ECO:0000313" key="2">
    <source>
        <dbReference type="EMBL" id="RDK88423.1"/>
    </source>
</evidence>
<protein>
    <submittedName>
        <fullName evidence="2">Putative peptidoglycan binding protein</fullName>
    </submittedName>
</protein>
<sequence>MKAIIIFLLAIIVTIMGYNFYYTWQRFHPPNYYYEAPDAIREISAEKELKLDYLEAVEKLNGYVITQWSANDIDVRNPEDDDHETTTAVTKYAELLANVKYFEDKLLSKEQPNVETDTKPSEAEKRKDLIRKMFYSSPRENTFKLGEKNALVYEVQRILIEKGDTIRHDGLYRLETQTALKNFEENNNLFPDGKLDALTLEALLK</sequence>
<dbReference type="SUPFAM" id="SSF47090">
    <property type="entry name" value="PGBD-like"/>
    <property type="match status" value="1"/>
</dbReference>
<comment type="caution">
    <text evidence="2">The sequence shown here is derived from an EMBL/GenBank/DDBJ whole genome shotgun (WGS) entry which is preliminary data.</text>
</comment>